<dbReference type="PROSITE" id="PS51178">
    <property type="entry name" value="PASTA"/>
    <property type="match status" value="1"/>
</dbReference>
<evidence type="ECO:0000259" key="5">
    <source>
        <dbReference type="PROSITE" id="PS51178"/>
    </source>
</evidence>
<dbReference type="Proteomes" id="UP001229209">
    <property type="component" value="Unassembled WGS sequence"/>
</dbReference>
<keyword evidence="7" id="KW-1185">Reference proteome</keyword>
<feature type="compositionally biased region" description="Basic residues" evidence="4">
    <location>
        <begin position="1"/>
        <end position="10"/>
    </location>
</feature>
<keyword evidence="6" id="KW-0132">Cell division</keyword>
<dbReference type="InterPro" id="IPR005543">
    <property type="entry name" value="PASTA_dom"/>
</dbReference>
<dbReference type="InterPro" id="IPR036138">
    <property type="entry name" value="PBP_dimer_sf"/>
</dbReference>
<comment type="similarity">
    <text evidence="2">Belongs to the transpeptidase family.</text>
</comment>
<dbReference type="CDD" id="cd06575">
    <property type="entry name" value="PASTA_Pbp2x-like_2"/>
    <property type="match status" value="1"/>
</dbReference>
<evidence type="ECO:0000256" key="1">
    <source>
        <dbReference type="ARBA" id="ARBA00004370"/>
    </source>
</evidence>
<dbReference type="InterPro" id="IPR005311">
    <property type="entry name" value="PBP_dimer"/>
</dbReference>
<dbReference type="Gene3D" id="3.90.1310.10">
    <property type="entry name" value="Penicillin-binding protein 2a (Domain 2)"/>
    <property type="match status" value="1"/>
</dbReference>
<evidence type="ECO:0000256" key="4">
    <source>
        <dbReference type="SAM" id="MobiDB-lite"/>
    </source>
</evidence>
<dbReference type="SMART" id="SM00740">
    <property type="entry name" value="PASTA"/>
    <property type="match status" value="2"/>
</dbReference>
<name>A0ABT9LUM4_9BACL</name>
<evidence type="ECO:0000313" key="7">
    <source>
        <dbReference type="Proteomes" id="UP001229209"/>
    </source>
</evidence>
<dbReference type="Pfam" id="PF00905">
    <property type="entry name" value="Transpeptidase"/>
    <property type="match status" value="1"/>
</dbReference>
<protein>
    <submittedName>
        <fullName evidence="6">Cell division protein FtsI/penicillin-binding protein 2</fullName>
    </submittedName>
</protein>
<dbReference type="InterPro" id="IPR050515">
    <property type="entry name" value="Beta-lactam/transpept"/>
</dbReference>
<evidence type="ECO:0000256" key="2">
    <source>
        <dbReference type="ARBA" id="ARBA00007171"/>
    </source>
</evidence>
<organism evidence="6 7">
    <name type="scientific">Alicyclobacillus tolerans</name>
    <dbReference type="NCBI Taxonomy" id="90970"/>
    <lineage>
        <taxon>Bacteria</taxon>
        <taxon>Bacillati</taxon>
        <taxon>Bacillota</taxon>
        <taxon>Bacilli</taxon>
        <taxon>Bacillales</taxon>
        <taxon>Alicyclobacillaceae</taxon>
        <taxon>Alicyclobacillus</taxon>
    </lineage>
</organism>
<evidence type="ECO:0000313" key="6">
    <source>
        <dbReference type="EMBL" id="MDP9727976.1"/>
    </source>
</evidence>
<comment type="subcellular location">
    <subcellularLocation>
        <location evidence="1">Membrane</location>
    </subcellularLocation>
</comment>
<comment type="caution">
    <text evidence="6">The sequence shown here is derived from an EMBL/GenBank/DDBJ whole genome shotgun (WGS) entry which is preliminary data.</text>
</comment>
<keyword evidence="3" id="KW-0472">Membrane</keyword>
<dbReference type="InterPro" id="IPR012338">
    <property type="entry name" value="Beta-lactam/transpept-like"/>
</dbReference>
<accession>A0ABT9LUM4</accession>
<dbReference type="PANTHER" id="PTHR30627:SF26">
    <property type="entry name" value="PENICILLIN-BINDING PROTEIN 2B"/>
    <property type="match status" value="1"/>
</dbReference>
<proteinExistence type="inferred from homology"/>
<dbReference type="SUPFAM" id="SSF56601">
    <property type="entry name" value="beta-lactamase/transpeptidase-like"/>
    <property type="match status" value="1"/>
</dbReference>
<dbReference type="SUPFAM" id="SSF56519">
    <property type="entry name" value="Penicillin binding protein dimerisation domain"/>
    <property type="match status" value="1"/>
</dbReference>
<dbReference type="Pfam" id="PF03793">
    <property type="entry name" value="PASTA"/>
    <property type="match status" value="1"/>
</dbReference>
<feature type="region of interest" description="Disordered" evidence="4">
    <location>
        <begin position="1"/>
        <end position="20"/>
    </location>
</feature>
<dbReference type="SUPFAM" id="SSF54184">
    <property type="entry name" value="Penicillin-binding protein 2x (pbp-2x), c-terminal domain"/>
    <property type="match status" value="2"/>
</dbReference>
<sequence length="727" mass="79202">MKDQKKRYKPGKVMTEKRPRRHRRRMLALQVGGIAALCLVAWRITNIQHVLGPGLLKDASNVQDVSKVELAPRGEILDAAGQPIAYDVPAYIMDIKISDFTNRQALAQNLSNILQLPYTQIYSLVSQSYDWIQWNQPILATTKDAIEKLYGQGKHAEDFTFTSTEKRFYPFGRFAAATVGYVGPNGQGVMGIEAEDNHLLEGTPGKLDYRQDALGFPLPGSVHTVVAPKPGDSVQLTINPVIQGFVDHEMDILDETVHPEHAAMIVMDPWNGQILAMSSRPDFNPNQYWTASPVALDQNWAVSASFEPGSTFKLFVLTAALATQSINLNQTYMSGQITIDGRTIHDWNYVGWGKISFLKALEYSSNVGFAKIALKLGWSNLMHYLNLFGMTHPTGVDLPDEGSSILFPPSQEGQIQLATTGFGQGIAVTPLQLIDGVAAIANGGTLYRPYVVEKIISPEGQVIQTTQPDAVQRDIAPSSVLAAVRHAMVLDVSQGIDNAAYIKGYDVAGKTGTAQVVNPKTGKFYNSRFITSFIGFAPGWDPQVVIYCTVDWPKTPVNDTWGNTTATPVARAVLQDIMNYYHIAPLGQTQNQTSELKPAQKMSYIENLPSFVGDTVSQAQNLAARLSGNLVINGNGSTILRQWPAPGSELATSMPVYVWTRGNLEGETMPSIKGLTLEQVIGLLQAYGLNPVVQGTGFAVQTSIAPGQPVHPGEQVNVVLKPPSTIS</sequence>
<gene>
    <name evidence="6" type="ORF">J2S04_000907</name>
</gene>
<feature type="domain" description="PASTA" evidence="5">
    <location>
        <begin position="663"/>
        <end position="722"/>
    </location>
</feature>
<dbReference type="GO" id="GO:0051301">
    <property type="term" value="P:cell division"/>
    <property type="evidence" value="ECO:0007669"/>
    <property type="project" value="UniProtKB-KW"/>
</dbReference>
<dbReference type="RefSeq" id="WP_238413548.1">
    <property type="nucleotide sequence ID" value="NZ_JAURUO010000004.1"/>
</dbReference>
<dbReference type="Pfam" id="PF03717">
    <property type="entry name" value="PBP_dimer"/>
    <property type="match status" value="1"/>
</dbReference>
<dbReference type="PANTHER" id="PTHR30627">
    <property type="entry name" value="PEPTIDOGLYCAN D,D-TRANSPEPTIDASE"/>
    <property type="match status" value="1"/>
</dbReference>
<evidence type="ECO:0000256" key="3">
    <source>
        <dbReference type="ARBA" id="ARBA00023136"/>
    </source>
</evidence>
<keyword evidence="6" id="KW-0131">Cell cycle</keyword>
<dbReference type="Gene3D" id="3.40.710.10">
    <property type="entry name" value="DD-peptidase/beta-lactamase superfamily"/>
    <property type="match status" value="1"/>
</dbReference>
<reference evidence="6 7" key="1">
    <citation type="submission" date="2023-07" db="EMBL/GenBank/DDBJ databases">
        <title>Genomic Encyclopedia of Type Strains, Phase IV (KMG-IV): sequencing the most valuable type-strain genomes for metagenomic binning, comparative biology and taxonomic classification.</title>
        <authorList>
            <person name="Goeker M."/>
        </authorList>
    </citation>
    <scope>NUCLEOTIDE SEQUENCE [LARGE SCALE GENOMIC DNA]</scope>
    <source>
        <strain evidence="6 7">DSM 25924</strain>
    </source>
</reference>
<dbReference type="InterPro" id="IPR001460">
    <property type="entry name" value="PCN-bd_Tpept"/>
</dbReference>
<dbReference type="EMBL" id="JAURUO010000004">
    <property type="protein sequence ID" value="MDP9727976.1"/>
    <property type="molecule type" value="Genomic_DNA"/>
</dbReference>